<sequence length="120" mass="13583">MLILYTELKNYPLIYAQSNEQDRRNVEDILMNSRENTIAYFVYKDVQSDADHTQMKMAANTIDMVNAMGSGSQGNVANMPTSDVPIYGAGQSHQLYFINAGDSKVESQKIYYRGQVKNED</sequence>
<organism evidence="1 2">
    <name type="scientific">Scopulibacillus daqui</name>
    <dbReference type="NCBI Taxonomy" id="1469162"/>
    <lineage>
        <taxon>Bacteria</taxon>
        <taxon>Bacillati</taxon>
        <taxon>Bacillota</taxon>
        <taxon>Bacilli</taxon>
        <taxon>Bacillales</taxon>
        <taxon>Sporolactobacillaceae</taxon>
        <taxon>Scopulibacillus</taxon>
    </lineage>
</organism>
<evidence type="ECO:0000313" key="2">
    <source>
        <dbReference type="Proteomes" id="UP000808914"/>
    </source>
</evidence>
<dbReference type="Proteomes" id="UP000808914">
    <property type="component" value="Unassembled WGS sequence"/>
</dbReference>
<protein>
    <submittedName>
        <fullName evidence="1">Uncharacterized protein</fullName>
    </submittedName>
</protein>
<dbReference type="EMBL" id="JAFBER010000022">
    <property type="protein sequence ID" value="MBM7646490.1"/>
    <property type="molecule type" value="Genomic_DNA"/>
</dbReference>
<keyword evidence="2" id="KW-1185">Reference proteome</keyword>
<name>A0ABS2Q2H6_9BACL</name>
<reference evidence="1 2" key="1">
    <citation type="submission" date="2021-01" db="EMBL/GenBank/DDBJ databases">
        <title>Genomic Encyclopedia of Type Strains, Phase IV (KMG-IV): sequencing the most valuable type-strain genomes for metagenomic binning, comparative biology and taxonomic classification.</title>
        <authorList>
            <person name="Goeker M."/>
        </authorList>
    </citation>
    <scope>NUCLEOTIDE SEQUENCE [LARGE SCALE GENOMIC DNA]</scope>
    <source>
        <strain evidence="1 2">DSM 28236</strain>
    </source>
</reference>
<accession>A0ABS2Q2H6</accession>
<comment type="caution">
    <text evidence="1">The sequence shown here is derived from an EMBL/GenBank/DDBJ whole genome shotgun (WGS) entry which is preliminary data.</text>
</comment>
<gene>
    <name evidence="1" type="ORF">JOD45_002720</name>
</gene>
<dbReference type="RefSeq" id="WP_205004372.1">
    <property type="nucleotide sequence ID" value="NZ_JAFBER010000022.1"/>
</dbReference>
<proteinExistence type="predicted"/>
<evidence type="ECO:0000313" key="1">
    <source>
        <dbReference type="EMBL" id="MBM7646490.1"/>
    </source>
</evidence>